<dbReference type="EMBL" id="JQGA01000514">
    <property type="protein sequence ID" value="KGO75152.1"/>
    <property type="molecule type" value="Genomic_DNA"/>
</dbReference>
<dbReference type="HOGENOM" id="CLU_008455_11_3_1"/>
<dbReference type="SUPFAM" id="SSF103473">
    <property type="entry name" value="MFS general substrate transporter"/>
    <property type="match status" value="1"/>
</dbReference>
<dbReference type="PROSITE" id="PS50850">
    <property type="entry name" value="MFS"/>
    <property type="match status" value="1"/>
</dbReference>
<keyword evidence="2 6" id="KW-0812">Transmembrane</keyword>
<feature type="transmembrane region" description="Helical" evidence="6">
    <location>
        <begin position="147"/>
        <end position="170"/>
    </location>
</feature>
<feature type="transmembrane region" description="Helical" evidence="6">
    <location>
        <begin position="364"/>
        <end position="382"/>
    </location>
</feature>
<dbReference type="Gene3D" id="1.20.1250.20">
    <property type="entry name" value="MFS general substrate transporter like domains"/>
    <property type="match status" value="1"/>
</dbReference>
<dbReference type="Pfam" id="PF07690">
    <property type="entry name" value="MFS_1"/>
    <property type="match status" value="1"/>
</dbReference>
<keyword evidence="4 6" id="KW-0472">Membrane</keyword>
<evidence type="ECO:0000256" key="1">
    <source>
        <dbReference type="ARBA" id="ARBA00004141"/>
    </source>
</evidence>
<sequence>MMTDINPHKHNGEGSPSRPANLELEAGLADDDALDDQANWKWETDPSNPYNWPTKWKVQQVLMIASAAFTTSLGVSIVSPAHSQFMKEFGVGSTVAILPLSLYVFALALGPVVGGPLSETIGRYPVYIGSALLGSLFTLGVGLSHTFTAVCVLRFLAGLCFAPPLAIAAGTINETFKPASRAIPSTIFILTPFLGPGFGPVIGSFLINRKGWRWTQWTMLLFAMCTIITTLIARETFHPVIKCRRSKSLGLSIPQSSQSSKLRNFVTVALLRPAQMILTEPIVALICLYVACEFATLFSFFAAFPLVFQGIYGFGIEASGLVFLAIVVGCLIGAITVLLCDIFFYRRKATSYQQQQVPPELRLYPSLIGSIGLPISLFWFGWTSRADISWASPVVAIALFAWGNICVFVSTAQYIVDTYHGLTVASAMSASSLARYGLAAAFPLFTVQM</sequence>
<dbReference type="PANTHER" id="PTHR23502:SF38">
    <property type="entry name" value="POLYAMINE TRANSPORTER 4"/>
    <property type="match status" value="1"/>
</dbReference>
<evidence type="ECO:0000313" key="9">
    <source>
        <dbReference type="Proteomes" id="UP000030104"/>
    </source>
</evidence>
<proteinExistence type="predicted"/>
<dbReference type="PANTHER" id="PTHR23502">
    <property type="entry name" value="MAJOR FACILITATOR SUPERFAMILY"/>
    <property type="match status" value="1"/>
</dbReference>
<comment type="caution">
    <text evidence="8">The sequence shown here is derived from an EMBL/GenBank/DDBJ whole genome shotgun (WGS) entry which is preliminary data.</text>
</comment>
<feature type="transmembrane region" description="Helical" evidence="6">
    <location>
        <begin position="388"/>
        <end position="410"/>
    </location>
</feature>
<evidence type="ECO:0000256" key="4">
    <source>
        <dbReference type="ARBA" id="ARBA00023136"/>
    </source>
</evidence>
<feature type="region of interest" description="Disordered" evidence="5">
    <location>
        <begin position="1"/>
        <end position="21"/>
    </location>
</feature>
<feature type="compositionally biased region" description="Basic and acidic residues" evidence="5">
    <location>
        <begin position="1"/>
        <end position="12"/>
    </location>
</feature>
<protein>
    <submittedName>
        <fullName evidence="8">Major facilitator superfamily domain, general substrate transporter</fullName>
    </submittedName>
</protein>
<dbReference type="GO" id="GO:0015606">
    <property type="term" value="F:spermidine transmembrane transporter activity"/>
    <property type="evidence" value="ECO:0007669"/>
    <property type="project" value="TreeGrafter"/>
</dbReference>
<comment type="subcellular location">
    <subcellularLocation>
        <location evidence="1">Membrane</location>
        <topology evidence="1">Multi-pass membrane protein</topology>
    </subcellularLocation>
</comment>
<evidence type="ECO:0000259" key="7">
    <source>
        <dbReference type="PROSITE" id="PS50850"/>
    </source>
</evidence>
<dbReference type="AlphaFoldDB" id="A0A0A2L4Y7"/>
<evidence type="ECO:0000256" key="3">
    <source>
        <dbReference type="ARBA" id="ARBA00022989"/>
    </source>
</evidence>
<feature type="transmembrane region" description="Helical" evidence="6">
    <location>
        <begin position="61"/>
        <end position="79"/>
    </location>
</feature>
<reference evidence="8 9" key="1">
    <citation type="journal article" date="2015" name="Mol. Plant Microbe Interact.">
        <title>Genome, transcriptome, and functional analyses of Penicillium expansum provide new insights into secondary metabolism and pathogenicity.</title>
        <authorList>
            <person name="Ballester A.R."/>
            <person name="Marcet-Houben M."/>
            <person name="Levin E."/>
            <person name="Sela N."/>
            <person name="Selma-Lazaro C."/>
            <person name="Carmona L."/>
            <person name="Wisniewski M."/>
            <person name="Droby S."/>
            <person name="Gonzalez-Candelas L."/>
            <person name="Gabaldon T."/>
        </authorList>
    </citation>
    <scope>NUCLEOTIDE SEQUENCE [LARGE SCALE GENOMIC DNA]</scope>
    <source>
        <strain evidence="8 9">PHI-1</strain>
    </source>
</reference>
<dbReference type="InterPro" id="IPR020846">
    <property type="entry name" value="MFS_dom"/>
</dbReference>
<evidence type="ECO:0000313" key="8">
    <source>
        <dbReference type="EMBL" id="KGO75152.1"/>
    </source>
</evidence>
<evidence type="ECO:0000256" key="5">
    <source>
        <dbReference type="SAM" id="MobiDB-lite"/>
    </source>
</evidence>
<dbReference type="InterPro" id="IPR036259">
    <property type="entry name" value="MFS_trans_sf"/>
</dbReference>
<accession>A0A0A2L4Y7</accession>
<dbReference type="Proteomes" id="UP000030104">
    <property type="component" value="Unassembled WGS sequence"/>
</dbReference>
<feature type="transmembrane region" description="Helical" evidence="6">
    <location>
        <begin position="282"/>
        <end position="308"/>
    </location>
</feature>
<feature type="transmembrane region" description="Helical" evidence="6">
    <location>
        <begin position="320"/>
        <end position="344"/>
    </location>
</feature>
<dbReference type="GO" id="GO:0000297">
    <property type="term" value="F:spermine transmembrane transporter activity"/>
    <property type="evidence" value="ECO:0007669"/>
    <property type="project" value="TreeGrafter"/>
</dbReference>
<feature type="transmembrane region" description="Helical" evidence="6">
    <location>
        <begin position="91"/>
        <end position="112"/>
    </location>
</feature>
<organism evidence="8 9">
    <name type="scientific">Penicillium italicum</name>
    <name type="common">Blue mold</name>
    <dbReference type="NCBI Taxonomy" id="40296"/>
    <lineage>
        <taxon>Eukaryota</taxon>
        <taxon>Fungi</taxon>
        <taxon>Dikarya</taxon>
        <taxon>Ascomycota</taxon>
        <taxon>Pezizomycotina</taxon>
        <taxon>Eurotiomycetes</taxon>
        <taxon>Eurotiomycetidae</taxon>
        <taxon>Eurotiales</taxon>
        <taxon>Aspergillaceae</taxon>
        <taxon>Penicillium</taxon>
    </lineage>
</organism>
<keyword evidence="9" id="KW-1185">Reference proteome</keyword>
<keyword evidence="3 6" id="KW-1133">Transmembrane helix</keyword>
<dbReference type="OMA" id="DIFFYRR"/>
<dbReference type="OrthoDB" id="3936150at2759"/>
<gene>
    <name evidence="8" type="ORF">PITC_058220</name>
</gene>
<dbReference type="InterPro" id="IPR011701">
    <property type="entry name" value="MFS"/>
</dbReference>
<feature type="transmembrane region" description="Helical" evidence="6">
    <location>
        <begin position="124"/>
        <end position="141"/>
    </location>
</feature>
<feature type="domain" description="Major facilitator superfamily (MFS) profile" evidence="7">
    <location>
        <begin position="60"/>
        <end position="449"/>
    </location>
</feature>
<feature type="transmembrane region" description="Helical" evidence="6">
    <location>
        <begin position="182"/>
        <end position="207"/>
    </location>
</feature>
<name>A0A0A2L4Y7_PENIT</name>
<dbReference type="PhylomeDB" id="A0A0A2L4Y7"/>
<evidence type="ECO:0000256" key="6">
    <source>
        <dbReference type="SAM" id="Phobius"/>
    </source>
</evidence>
<evidence type="ECO:0000256" key="2">
    <source>
        <dbReference type="ARBA" id="ARBA00022692"/>
    </source>
</evidence>
<dbReference type="GO" id="GO:0005886">
    <property type="term" value="C:plasma membrane"/>
    <property type="evidence" value="ECO:0007669"/>
    <property type="project" value="TreeGrafter"/>
</dbReference>
<dbReference type="STRING" id="40296.A0A0A2L4Y7"/>